<evidence type="ECO:0000259" key="1">
    <source>
        <dbReference type="Pfam" id="PF04266"/>
    </source>
</evidence>
<gene>
    <name evidence="2" type="ORF">TPA0910_87350</name>
</gene>
<evidence type="ECO:0000313" key="3">
    <source>
        <dbReference type="Proteomes" id="UP001054854"/>
    </source>
</evidence>
<dbReference type="SUPFAM" id="SSF88697">
    <property type="entry name" value="PUA domain-like"/>
    <property type="match status" value="1"/>
</dbReference>
<dbReference type="InterPro" id="IPR007374">
    <property type="entry name" value="ASCH_domain"/>
</dbReference>
<dbReference type="EMBL" id="BNEK01000007">
    <property type="protein sequence ID" value="GHJ34302.1"/>
    <property type="molecule type" value="Genomic_DNA"/>
</dbReference>
<reference evidence="2" key="1">
    <citation type="submission" date="2024-05" db="EMBL/GenBank/DDBJ databases">
        <title>Whole genome shotgun sequence of Streptomyces hygroscopicus NBRC 113678.</title>
        <authorList>
            <person name="Komaki H."/>
            <person name="Tamura T."/>
        </authorList>
    </citation>
    <scope>NUCLEOTIDE SEQUENCE</scope>
    <source>
        <strain evidence="2">N11-34</strain>
    </source>
</reference>
<accession>A0ABQ3UFE4</accession>
<dbReference type="Proteomes" id="UP001054854">
    <property type="component" value="Unassembled WGS sequence"/>
</dbReference>
<organism evidence="2 3">
    <name type="scientific">Streptomyces hygroscopicus</name>
    <dbReference type="NCBI Taxonomy" id="1912"/>
    <lineage>
        <taxon>Bacteria</taxon>
        <taxon>Bacillati</taxon>
        <taxon>Actinomycetota</taxon>
        <taxon>Actinomycetes</taxon>
        <taxon>Kitasatosporales</taxon>
        <taxon>Streptomycetaceae</taxon>
        <taxon>Streptomyces</taxon>
        <taxon>Streptomyces violaceusniger group</taxon>
    </lineage>
</organism>
<dbReference type="InterPro" id="IPR015947">
    <property type="entry name" value="PUA-like_sf"/>
</dbReference>
<sequence length="134" mass="14722">MKALTVRQPYADAIIHGTKRVENRTQRPPADVLGRLILIHAGLEPHASGVTAADFTDEQWPDVRGAIIGMAKLTGCHLETDGCCVPWGMAGHWHWELDKVSALRPVPAKGKLGLWNPEQSVLGDVQVQFWDPCP</sequence>
<evidence type="ECO:0000313" key="2">
    <source>
        <dbReference type="EMBL" id="GHJ34302.1"/>
    </source>
</evidence>
<comment type="caution">
    <text evidence="2">The sequence shown here is derived from an EMBL/GenBank/DDBJ whole genome shotgun (WGS) entry which is preliminary data.</text>
</comment>
<protein>
    <recommendedName>
        <fullName evidence="1">ASCH domain-containing protein</fullName>
    </recommendedName>
</protein>
<dbReference type="RefSeq" id="WP_236260119.1">
    <property type="nucleotide sequence ID" value="NZ_BNEK01000007.1"/>
</dbReference>
<name>A0ABQ3UFE4_STRHY</name>
<proteinExistence type="predicted"/>
<keyword evidence="3" id="KW-1185">Reference proteome</keyword>
<feature type="domain" description="ASCH" evidence="1">
    <location>
        <begin position="4"/>
        <end position="76"/>
    </location>
</feature>
<dbReference type="Gene3D" id="2.30.130.30">
    <property type="entry name" value="Hypothetical protein"/>
    <property type="match status" value="1"/>
</dbReference>
<dbReference type="Pfam" id="PF04266">
    <property type="entry name" value="ASCH"/>
    <property type="match status" value="1"/>
</dbReference>